<name>V8G7T8_9BURK</name>
<sequence>MLNYIAGIKTVSIAGPALTDLLAGNIDFLFTTPPLIQHIEAGTIKPLVVTSKNG</sequence>
<dbReference type="Proteomes" id="UP000018766">
    <property type="component" value="Unassembled WGS sequence"/>
</dbReference>
<keyword evidence="2" id="KW-1185">Reference proteome</keyword>
<evidence type="ECO:0000313" key="1">
    <source>
        <dbReference type="EMBL" id="ETD72599.1"/>
    </source>
</evidence>
<protein>
    <submittedName>
        <fullName evidence="1">Uncharacterized protein</fullName>
    </submittedName>
</protein>
<dbReference type="EMBL" id="AYSV01000050">
    <property type="protein sequence ID" value="ETD72599.1"/>
    <property type="molecule type" value="Genomic_DNA"/>
</dbReference>
<gene>
    <name evidence="1" type="ORF">V757_03300</name>
</gene>
<reference evidence="1 2" key="1">
    <citation type="submission" date="2013-11" db="EMBL/GenBank/DDBJ databases">
        <title>Genomic analysis of Pelistega sp. HM-7.</title>
        <authorList>
            <person name="Kumbhare S.V."/>
            <person name="Shetty S.A."/>
            <person name="Sharma O."/>
            <person name="Dhotre D.P."/>
        </authorList>
    </citation>
    <scope>NUCLEOTIDE SEQUENCE [LARGE SCALE GENOMIC DNA]</scope>
    <source>
        <strain evidence="1 2">HM-7</strain>
    </source>
</reference>
<proteinExistence type="predicted"/>
<comment type="caution">
    <text evidence="1">The sequence shown here is derived from an EMBL/GenBank/DDBJ whole genome shotgun (WGS) entry which is preliminary data.</text>
</comment>
<accession>V8G7T8</accession>
<dbReference type="Gene3D" id="3.40.190.10">
    <property type="entry name" value="Periplasmic binding protein-like II"/>
    <property type="match status" value="1"/>
</dbReference>
<organism evidence="1 2">
    <name type="scientific">Pelistega indica</name>
    <dbReference type="NCBI Taxonomy" id="1414851"/>
    <lineage>
        <taxon>Bacteria</taxon>
        <taxon>Pseudomonadati</taxon>
        <taxon>Pseudomonadota</taxon>
        <taxon>Betaproteobacteria</taxon>
        <taxon>Burkholderiales</taxon>
        <taxon>Alcaligenaceae</taxon>
        <taxon>Pelistega</taxon>
    </lineage>
</organism>
<dbReference type="AlphaFoldDB" id="V8G7T8"/>
<evidence type="ECO:0000313" key="2">
    <source>
        <dbReference type="Proteomes" id="UP000018766"/>
    </source>
</evidence>